<dbReference type="GO" id="GO:0016746">
    <property type="term" value="F:acyltransferase activity"/>
    <property type="evidence" value="ECO:0007669"/>
    <property type="project" value="UniProtKB-KW"/>
</dbReference>
<dbReference type="PROSITE" id="PS51186">
    <property type="entry name" value="GNAT"/>
    <property type="match status" value="1"/>
</dbReference>
<dbReference type="RefSeq" id="WP_357408038.1">
    <property type="nucleotide sequence ID" value="NZ_JBEYCD010000011.1"/>
</dbReference>
<comment type="caution">
    <text evidence="2">The sequence shown here is derived from an EMBL/GenBank/DDBJ whole genome shotgun (WGS) entry which is preliminary data.</text>
</comment>
<dbReference type="InterPro" id="IPR016181">
    <property type="entry name" value="Acyl_CoA_acyltransferase"/>
</dbReference>
<sequence>MALQTVPADPSDSGVADLLFTAIGGDRSRLAAAVRRYRDDSAAHLIAAVIDDELAGVAGYSVSEKHIGLLHIATRESHRRNGIGRSLLAEIRSRIPGRSVLAETDRDSLAFYLATGFEAVSLGQKYPGVERFEVRWAPPSD</sequence>
<dbReference type="InterPro" id="IPR000182">
    <property type="entry name" value="GNAT_dom"/>
</dbReference>
<dbReference type="Proteomes" id="UP001611415">
    <property type="component" value="Unassembled WGS sequence"/>
</dbReference>
<feature type="domain" description="N-acetyltransferase" evidence="1">
    <location>
        <begin position="3"/>
        <end position="141"/>
    </location>
</feature>
<dbReference type="EMBL" id="JBIRYO010000015">
    <property type="protein sequence ID" value="MFI2476117.1"/>
    <property type="molecule type" value="Genomic_DNA"/>
</dbReference>
<keyword evidence="2" id="KW-0012">Acyltransferase</keyword>
<proteinExistence type="predicted"/>
<organism evidence="2 3">
    <name type="scientific">Nocardia xishanensis</name>
    <dbReference type="NCBI Taxonomy" id="238964"/>
    <lineage>
        <taxon>Bacteria</taxon>
        <taxon>Bacillati</taxon>
        <taxon>Actinomycetota</taxon>
        <taxon>Actinomycetes</taxon>
        <taxon>Mycobacteriales</taxon>
        <taxon>Nocardiaceae</taxon>
        <taxon>Nocardia</taxon>
    </lineage>
</organism>
<dbReference type="Pfam" id="PF13673">
    <property type="entry name" value="Acetyltransf_10"/>
    <property type="match status" value="1"/>
</dbReference>
<accession>A0ABW7X4S5</accession>
<evidence type="ECO:0000313" key="3">
    <source>
        <dbReference type="Proteomes" id="UP001611415"/>
    </source>
</evidence>
<gene>
    <name evidence="2" type="ORF">ACH49W_22295</name>
</gene>
<protein>
    <submittedName>
        <fullName evidence="2">GNAT family N-acetyltransferase</fullName>
        <ecNumber evidence="2">2.3.-.-</ecNumber>
    </submittedName>
</protein>
<name>A0ABW7X4S5_9NOCA</name>
<keyword evidence="2" id="KW-0808">Transferase</keyword>
<keyword evidence="3" id="KW-1185">Reference proteome</keyword>
<dbReference type="EC" id="2.3.-.-" evidence="2"/>
<evidence type="ECO:0000313" key="2">
    <source>
        <dbReference type="EMBL" id="MFI2476117.1"/>
    </source>
</evidence>
<evidence type="ECO:0000259" key="1">
    <source>
        <dbReference type="PROSITE" id="PS51186"/>
    </source>
</evidence>
<dbReference type="SUPFAM" id="SSF55729">
    <property type="entry name" value="Acyl-CoA N-acyltransferases (Nat)"/>
    <property type="match status" value="1"/>
</dbReference>
<dbReference type="CDD" id="cd04301">
    <property type="entry name" value="NAT_SF"/>
    <property type="match status" value="1"/>
</dbReference>
<reference evidence="2 3" key="1">
    <citation type="submission" date="2024-10" db="EMBL/GenBank/DDBJ databases">
        <title>The Natural Products Discovery Center: Release of the First 8490 Sequenced Strains for Exploring Actinobacteria Biosynthetic Diversity.</title>
        <authorList>
            <person name="Kalkreuter E."/>
            <person name="Kautsar S.A."/>
            <person name="Yang D."/>
            <person name="Bader C.D."/>
            <person name="Teijaro C.N."/>
            <person name="Fluegel L."/>
            <person name="Davis C.M."/>
            <person name="Simpson J.R."/>
            <person name="Lauterbach L."/>
            <person name="Steele A.D."/>
            <person name="Gui C."/>
            <person name="Meng S."/>
            <person name="Li G."/>
            <person name="Viehrig K."/>
            <person name="Ye F."/>
            <person name="Su P."/>
            <person name="Kiefer A.F."/>
            <person name="Nichols A."/>
            <person name="Cepeda A.J."/>
            <person name="Yan W."/>
            <person name="Fan B."/>
            <person name="Jiang Y."/>
            <person name="Adhikari A."/>
            <person name="Zheng C.-J."/>
            <person name="Schuster L."/>
            <person name="Cowan T.M."/>
            <person name="Smanski M.J."/>
            <person name="Chevrette M.G."/>
            <person name="De Carvalho L.P.S."/>
            <person name="Shen B."/>
        </authorList>
    </citation>
    <scope>NUCLEOTIDE SEQUENCE [LARGE SCALE GENOMIC DNA]</scope>
    <source>
        <strain evidence="2 3">NPDC019275</strain>
    </source>
</reference>
<dbReference type="Gene3D" id="3.40.630.30">
    <property type="match status" value="1"/>
</dbReference>